<feature type="chain" id="PRO_5031049011" evidence="1">
    <location>
        <begin position="41"/>
        <end position="305"/>
    </location>
</feature>
<evidence type="ECO:0000313" key="3">
    <source>
        <dbReference type="Proteomes" id="UP000547209"/>
    </source>
</evidence>
<sequence length="305" mass="33495">MTRTRRTDRRRLPFMPLILAFAIAVVPLASSALLPAVAHAETPSPQTADRALLEKQVADWVDVLSAQKPFAAWKQASPRIEALGPGTHGWLVTLVSGGRPAGYLIVYAAEDGTYRLGEYGLGDQPLFDTRALRRALFANGWIDSVHSDAFTAIKHYAHAFAAAWEVRLPGQIVWLDAKTGEQLPLDDASWAQASKTDALAAPARSSAAMKIGALKLNESFDPYERLPWLMDEKPFGADPAKLLQRLANKGHLRFVSEPFGEAMLYALPVTGYQRWADGRVDLALDMDGTRFIPLASLQALGLFYR</sequence>
<dbReference type="EMBL" id="JACJVP010000039">
    <property type="protein sequence ID" value="MBB6673416.1"/>
    <property type="molecule type" value="Genomic_DNA"/>
</dbReference>
<keyword evidence="1" id="KW-0732">Signal</keyword>
<gene>
    <name evidence="2" type="ORF">H7C19_22305</name>
</gene>
<dbReference type="AlphaFoldDB" id="A0A7X0RTU9"/>
<proteinExistence type="predicted"/>
<feature type="signal peptide" evidence="1">
    <location>
        <begin position="1"/>
        <end position="40"/>
    </location>
</feature>
<name>A0A7X0RTU9_9BACL</name>
<organism evidence="2 3">
    <name type="scientific">Cohnella nanjingensis</name>
    <dbReference type="NCBI Taxonomy" id="1387779"/>
    <lineage>
        <taxon>Bacteria</taxon>
        <taxon>Bacillati</taxon>
        <taxon>Bacillota</taxon>
        <taxon>Bacilli</taxon>
        <taxon>Bacillales</taxon>
        <taxon>Paenibacillaceae</taxon>
        <taxon>Cohnella</taxon>
    </lineage>
</organism>
<evidence type="ECO:0000256" key="1">
    <source>
        <dbReference type="SAM" id="SignalP"/>
    </source>
</evidence>
<reference evidence="2 3" key="1">
    <citation type="submission" date="2020-08" db="EMBL/GenBank/DDBJ databases">
        <title>Cohnella phylogeny.</title>
        <authorList>
            <person name="Dunlap C."/>
        </authorList>
    </citation>
    <scope>NUCLEOTIDE SEQUENCE [LARGE SCALE GENOMIC DNA]</scope>
    <source>
        <strain evidence="2 3">DSM 28246</strain>
    </source>
</reference>
<protein>
    <submittedName>
        <fullName evidence="2">Uncharacterized protein</fullName>
    </submittedName>
</protein>
<accession>A0A7X0RTU9</accession>
<evidence type="ECO:0000313" key="2">
    <source>
        <dbReference type="EMBL" id="MBB6673416.1"/>
    </source>
</evidence>
<comment type="caution">
    <text evidence="2">The sequence shown here is derived from an EMBL/GenBank/DDBJ whole genome shotgun (WGS) entry which is preliminary data.</text>
</comment>
<keyword evidence="3" id="KW-1185">Reference proteome</keyword>
<dbReference type="Proteomes" id="UP000547209">
    <property type="component" value="Unassembled WGS sequence"/>
</dbReference>